<dbReference type="AlphaFoldDB" id="A0ABC8ZY09"/>
<dbReference type="Pfam" id="PF17177">
    <property type="entry name" value="PPR_long"/>
    <property type="match status" value="2"/>
</dbReference>
<feature type="domain" description="PROP1-like PPR" evidence="19">
    <location>
        <begin position="208"/>
        <end position="269"/>
    </location>
</feature>
<dbReference type="GO" id="GO:0004526">
    <property type="term" value="F:ribonuclease P activity"/>
    <property type="evidence" value="ECO:0007669"/>
    <property type="project" value="UniProtKB-EC"/>
</dbReference>
<dbReference type="GO" id="GO:0046872">
    <property type="term" value="F:metal ion binding"/>
    <property type="evidence" value="ECO:0007669"/>
    <property type="project" value="UniProtKB-KW"/>
</dbReference>
<dbReference type="InterPro" id="IPR002885">
    <property type="entry name" value="PPR_rpt"/>
</dbReference>
<feature type="region of interest" description="Disordered" evidence="17">
    <location>
        <begin position="81"/>
        <end position="134"/>
    </location>
</feature>
<name>A0ABC8ZY09_9POAL</name>
<evidence type="ECO:0000256" key="10">
    <source>
        <dbReference type="ARBA" id="ARBA00022833"/>
    </source>
</evidence>
<feature type="compositionally biased region" description="Basic and acidic residues" evidence="17">
    <location>
        <begin position="81"/>
        <end position="96"/>
    </location>
</feature>
<dbReference type="Pfam" id="PF16953">
    <property type="entry name" value="PRORP"/>
    <property type="match status" value="1"/>
</dbReference>
<dbReference type="EMBL" id="OZ075112">
    <property type="protein sequence ID" value="CAL4970045.1"/>
    <property type="molecule type" value="Genomic_DNA"/>
</dbReference>
<dbReference type="GO" id="GO:0001682">
    <property type="term" value="P:tRNA 5'-leader removal"/>
    <property type="evidence" value="ECO:0007669"/>
    <property type="project" value="UniProtKB-ARBA"/>
</dbReference>
<dbReference type="InterPro" id="IPR031595">
    <property type="entry name" value="PRORP_C"/>
</dbReference>
<gene>
    <name evidence="20" type="ORF">URODEC1_LOCUS49895</name>
</gene>
<keyword evidence="6" id="KW-0540">Nuclease</keyword>
<keyword evidence="11" id="KW-0460">Magnesium</keyword>
<evidence type="ECO:0000259" key="18">
    <source>
        <dbReference type="Pfam" id="PF16953"/>
    </source>
</evidence>
<evidence type="ECO:0000256" key="12">
    <source>
        <dbReference type="ARBA" id="ARBA00022946"/>
    </source>
</evidence>
<feature type="domain" description="PROP1-like PPR" evidence="19">
    <location>
        <begin position="343"/>
        <end position="488"/>
    </location>
</feature>
<evidence type="ECO:0000259" key="19">
    <source>
        <dbReference type="Pfam" id="PF17177"/>
    </source>
</evidence>
<dbReference type="InterPro" id="IPR011990">
    <property type="entry name" value="TPR-like_helical_dom_sf"/>
</dbReference>
<keyword evidence="13" id="KW-0464">Manganese</keyword>
<proteinExistence type="inferred from homology"/>
<dbReference type="FunFam" id="3.40.50.11980:FF:000002">
    <property type="entry name" value="Proteinaceous RNase P 2"/>
    <property type="match status" value="1"/>
</dbReference>
<comment type="similarity">
    <text evidence="3">Belongs to the PPR family. P subfamily.</text>
</comment>
<evidence type="ECO:0000256" key="15">
    <source>
        <dbReference type="ARBA" id="ARBA00044559"/>
    </source>
</evidence>
<feature type="region of interest" description="Disordered" evidence="17">
    <location>
        <begin position="158"/>
        <end position="215"/>
    </location>
</feature>
<keyword evidence="8" id="KW-0677">Repeat</keyword>
<dbReference type="PROSITE" id="PS51375">
    <property type="entry name" value="PPR"/>
    <property type="match status" value="1"/>
</dbReference>
<dbReference type="EC" id="3.1.26.5" evidence="4"/>
<reference evidence="20" key="1">
    <citation type="submission" date="2024-10" db="EMBL/GenBank/DDBJ databases">
        <authorList>
            <person name="Ryan C."/>
        </authorList>
    </citation>
    <scope>NUCLEOTIDE SEQUENCE [LARGE SCALE GENOMIC DNA]</scope>
</reference>
<evidence type="ECO:0000313" key="21">
    <source>
        <dbReference type="Proteomes" id="UP001497457"/>
    </source>
</evidence>
<evidence type="ECO:0000256" key="5">
    <source>
        <dbReference type="ARBA" id="ARBA00022694"/>
    </source>
</evidence>
<keyword evidence="9" id="KW-0378">Hydrolase</keyword>
<protein>
    <recommendedName>
        <fullName evidence="14">Mitochondrial ribonuclease P catalytic subunit</fullName>
        <ecNumber evidence="4">3.1.26.5</ecNumber>
    </recommendedName>
    <alternativeName>
        <fullName evidence="15">Mitochondrial ribonuclease P protein 3</fullName>
    </alternativeName>
</protein>
<comment type="cofactor">
    <cofactor evidence="2">
        <name>Mg(2+)</name>
        <dbReference type="ChEBI" id="CHEBI:18420"/>
    </cofactor>
</comment>
<organism evidence="20 21">
    <name type="scientific">Urochloa decumbens</name>
    <dbReference type="NCBI Taxonomy" id="240449"/>
    <lineage>
        <taxon>Eukaryota</taxon>
        <taxon>Viridiplantae</taxon>
        <taxon>Streptophyta</taxon>
        <taxon>Embryophyta</taxon>
        <taxon>Tracheophyta</taxon>
        <taxon>Spermatophyta</taxon>
        <taxon>Magnoliopsida</taxon>
        <taxon>Liliopsida</taxon>
        <taxon>Poales</taxon>
        <taxon>Poaceae</taxon>
        <taxon>PACMAD clade</taxon>
        <taxon>Panicoideae</taxon>
        <taxon>Panicodae</taxon>
        <taxon>Paniceae</taxon>
        <taxon>Melinidinae</taxon>
        <taxon>Urochloa</taxon>
    </lineage>
</organism>
<sequence>MIWRNLIPCLSQLPFKPHLLHPLPSRTHGSSATAMASLFSTRSLPTHHRHLFPASSSPPIGSNRCFVPPLSCRAREVVDVMPQRDDGRRQRTEEGRAGSAGVRHGASRGSVRGDTTAREAGTLVQREGSRRVPRPWKKGDRVVVEECTDWEPQEKNCRRGPIRTGDQEWRRDATRRRRGGNGMWAKELGNGGNSRDVDRERSSMTKKKKRVKGGEQGGKLRVLLDMCSKRGDVMGAISLYDSAVEDGIRLGQHHYNVLLYLCSSASLGFVQPGKSGNTGSGITSVGPAQKLDSSPNGILRCSEGHYASEGHVQDQEKEKTDMLPSGDLNVQTVTIPVGDELREYARVRGFEIFEKMCAEKERVQMSEAALTAKARMALSMGDGDMAFEIVKQMKDLGITPKLRSYGPALTAFCNSGNVEKVFEVEAHMLESGITPEEAELEMLLRVSVVGRCGDKVYYLLHKFRAAFRQVSPSAAQLFEAWFRSPTASKVGKRKWDAGTIAKAIENNGGGWHGFGWLGRGKWTITRSNINKNGVCLACGEKLTIIDLDPKETDDFATFVAKLAIKRERNSNFEIFQKWLERNGPFETVVDAANVGLFSHKHLSLSKVNAVADAIRQRLASRKWPLIVLHNRHLTGDRIKKPSNHKLVEKWRQANSIFATPNGSNDDWYWLYAAIRCKCLIITNDEMRDHTFQMLEKNFFPKWKERHQESEKGHFHIPVSEEGLLEKDRTWLCVMRRNSQEQQS</sequence>
<evidence type="ECO:0000256" key="17">
    <source>
        <dbReference type="SAM" id="MobiDB-lite"/>
    </source>
</evidence>
<dbReference type="InterPro" id="IPR033443">
    <property type="entry name" value="PROP1-like_PPR_dom"/>
</dbReference>
<evidence type="ECO:0000256" key="8">
    <source>
        <dbReference type="ARBA" id="ARBA00022737"/>
    </source>
</evidence>
<keyword evidence="12" id="KW-0809">Transit peptide</keyword>
<evidence type="ECO:0000256" key="4">
    <source>
        <dbReference type="ARBA" id="ARBA00012179"/>
    </source>
</evidence>
<feature type="domain" description="PRORP" evidence="18">
    <location>
        <begin position="529"/>
        <end position="708"/>
    </location>
</feature>
<keyword evidence="21" id="KW-1185">Reference proteome</keyword>
<dbReference type="PANTHER" id="PTHR13547">
    <property type="match status" value="1"/>
</dbReference>
<keyword evidence="10" id="KW-0862">Zinc</keyword>
<dbReference type="Gene3D" id="1.25.40.10">
    <property type="entry name" value="Tetratricopeptide repeat domain"/>
    <property type="match status" value="1"/>
</dbReference>
<feature type="repeat" description="PPR" evidence="16">
    <location>
        <begin position="401"/>
        <end position="435"/>
    </location>
</feature>
<evidence type="ECO:0000256" key="14">
    <source>
        <dbReference type="ARBA" id="ARBA00044536"/>
    </source>
</evidence>
<keyword evidence="5" id="KW-0819">tRNA processing</keyword>
<dbReference type="CDD" id="cd18718">
    <property type="entry name" value="PIN_PRORP"/>
    <property type="match status" value="1"/>
</dbReference>
<evidence type="ECO:0000313" key="20">
    <source>
        <dbReference type="EMBL" id="CAL4970045.1"/>
    </source>
</evidence>
<dbReference type="FunFam" id="1.25.40.10:FF:000859">
    <property type="entry name" value="Drug transmembrane transporters"/>
    <property type="match status" value="1"/>
</dbReference>
<dbReference type="Gene3D" id="3.40.50.11980">
    <property type="match status" value="1"/>
</dbReference>
<evidence type="ECO:0000256" key="13">
    <source>
        <dbReference type="ARBA" id="ARBA00023211"/>
    </source>
</evidence>
<dbReference type="Proteomes" id="UP001497457">
    <property type="component" value="Chromosome 2b"/>
</dbReference>
<dbReference type="InterPro" id="IPR033495">
    <property type="entry name" value="MRPP3_PIN_dom"/>
</dbReference>
<evidence type="ECO:0000256" key="7">
    <source>
        <dbReference type="ARBA" id="ARBA00022723"/>
    </source>
</evidence>
<evidence type="ECO:0000256" key="1">
    <source>
        <dbReference type="ARBA" id="ARBA00000928"/>
    </source>
</evidence>
<accession>A0ABC8ZY09</accession>
<keyword evidence="7" id="KW-0479">Metal-binding</keyword>
<evidence type="ECO:0000256" key="6">
    <source>
        <dbReference type="ARBA" id="ARBA00022722"/>
    </source>
</evidence>
<comment type="catalytic activity">
    <reaction evidence="1">
        <text>Endonucleolytic cleavage of RNA, removing 5'-extranucleotides from tRNA precursor.</text>
        <dbReference type="EC" id="3.1.26.5"/>
    </reaction>
</comment>
<evidence type="ECO:0000256" key="2">
    <source>
        <dbReference type="ARBA" id="ARBA00001946"/>
    </source>
</evidence>
<evidence type="ECO:0000256" key="16">
    <source>
        <dbReference type="PROSITE-ProRule" id="PRU00708"/>
    </source>
</evidence>
<evidence type="ECO:0000256" key="9">
    <source>
        <dbReference type="ARBA" id="ARBA00022801"/>
    </source>
</evidence>
<evidence type="ECO:0000256" key="3">
    <source>
        <dbReference type="ARBA" id="ARBA00007626"/>
    </source>
</evidence>
<evidence type="ECO:0000256" key="11">
    <source>
        <dbReference type="ARBA" id="ARBA00022842"/>
    </source>
</evidence>
<dbReference type="PANTHER" id="PTHR13547:SF7">
    <property type="entry name" value="RIBONUCLEASE P"/>
    <property type="match status" value="1"/>
</dbReference>